<evidence type="ECO:0000313" key="14">
    <source>
        <dbReference type="Proteomes" id="UP000199393"/>
    </source>
</evidence>
<dbReference type="InterPro" id="IPR003594">
    <property type="entry name" value="HATPase_dom"/>
</dbReference>
<keyword evidence="6 13" id="KW-0418">Kinase</keyword>
<dbReference type="EC" id="2.7.13.3" evidence="2"/>
<evidence type="ECO:0000256" key="10">
    <source>
        <dbReference type="SAM" id="Phobius"/>
    </source>
</evidence>
<keyword evidence="8" id="KW-0902">Two-component regulatory system</keyword>
<dbReference type="Pfam" id="PF07730">
    <property type="entry name" value="HisKA_3"/>
    <property type="match status" value="1"/>
</dbReference>
<dbReference type="EMBL" id="LT598496">
    <property type="protein sequence ID" value="SBV26427.1"/>
    <property type="molecule type" value="Genomic_DNA"/>
</dbReference>
<dbReference type="InterPro" id="IPR050482">
    <property type="entry name" value="Sensor_HK_TwoCompSys"/>
</dbReference>
<evidence type="ECO:0000256" key="1">
    <source>
        <dbReference type="ARBA" id="ARBA00000085"/>
    </source>
</evidence>
<organism evidence="13 14">
    <name type="scientific">Micromonospora krabiensis</name>
    <dbReference type="NCBI Taxonomy" id="307121"/>
    <lineage>
        <taxon>Bacteria</taxon>
        <taxon>Bacillati</taxon>
        <taxon>Actinomycetota</taxon>
        <taxon>Actinomycetes</taxon>
        <taxon>Micromonosporales</taxon>
        <taxon>Micromonosporaceae</taxon>
        <taxon>Micromonospora</taxon>
    </lineage>
</organism>
<evidence type="ECO:0000256" key="3">
    <source>
        <dbReference type="ARBA" id="ARBA00022553"/>
    </source>
</evidence>
<feature type="transmembrane region" description="Helical" evidence="10">
    <location>
        <begin position="163"/>
        <end position="188"/>
    </location>
</feature>
<dbReference type="Pfam" id="PF02518">
    <property type="entry name" value="HATPase_c"/>
    <property type="match status" value="1"/>
</dbReference>
<reference evidence="14" key="1">
    <citation type="submission" date="2016-06" db="EMBL/GenBank/DDBJ databases">
        <authorList>
            <person name="Varghese N."/>
        </authorList>
    </citation>
    <scope>NUCLEOTIDE SEQUENCE [LARGE SCALE GENOMIC DNA]</scope>
    <source>
        <strain evidence="14">DSM 45344</strain>
    </source>
</reference>
<keyword evidence="14" id="KW-1185">Reference proteome</keyword>
<evidence type="ECO:0000256" key="9">
    <source>
        <dbReference type="SAM" id="MobiDB-lite"/>
    </source>
</evidence>
<dbReference type="Gene3D" id="3.30.565.10">
    <property type="entry name" value="Histidine kinase-like ATPase, C-terminal domain"/>
    <property type="match status" value="1"/>
</dbReference>
<dbReference type="GO" id="GO:0005524">
    <property type="term" value="F:ATP binding"/>
    <property type="evidence" value="ECO:0007669"/>
    <property type="project" value="UniProtKB-KW"/>
</dbReference>
<dbReference type="STRING" id="307121.GA0070620_1916"/>
<dbReference type="GO" id="GO:0000155">
    <property type="term" value="F:phosphorelay sensor kinase activity"/>
    <property type="evidence" value="ECO:0007669"/>
    <property type="project" value="InterPro"/>
</dbReference>
<dbReference type="GO" id="GO:0046983">
    <property type="term" value="F:protein dimerization activity"/>
    <property type="evidence" value="ECO:0007669"/>
    <property type="project" value="InterPro"/>
</dbReference>
<sequence length="412" mass="42915">MPDGPAVTGVPDGRAAADAPGGPAASAASSRRVGSLASAGRTALAVAAGVLTAVAGLLFLLVAAVAAAGSAPAPPARRRVAALISRYAATLVRLERRRLTWLSGGAGGSPAVRTAGWREIGYLAARALPGVLGAFAFGLLAIGVVLAGILLRAALRGDLTVAALLSQVVIGVVLLLLNAQAVASLGAVDRWLAQRLLDPEPRAALEARVRELATSRAQVIAAVDVERQRIERDLHDGLQQRLVALGMLLGRARRSRQADRTYALIAQAHEDLQRAVEELREVAWRVYPSALDDSDLGEVLGMVAQRSTVPVRIRCDLPLRPDRQIETVLYFVACEALTNAAKHAAATLVTIDIDVREGNVRMRVRDDGTGGADPSGRGLSGLARRVAALDGRLRVESPAGGPTTVLAELPCG</sequence>
<feature type="domain" description="Signal transduction histidine kinase subgroup 3 dimerisation and phosphoacceptor" evidence="12">
    <location>
        <begin position="226"/>
        <end position="290"/>
    </location>
</feature>
<keyword evidence="7" id="KW-0067">ATP-binding</keyword>
<dbReference type="AlphaFoldDB" id="A0A1C3N1G6"/>
<dbReference type="Proteomes" id="UP000199393">
    <property type="component" value="Chromosome I"/>
</dbReference>
<accession>A0A1C3N1G6</accession>
<dbReference type="Gene3D" id="1.20.5.1930">
    <property type="match status" value="1"/>
</dbReference>
<evidence type="ECO:0000256" key="4">
    <source>
        <dbReference type="ARBA" id="ARBA00022679"/>
    </source>
</evidence>
<keyword evidence="10" id="KW-0472">Membrane</keyword>
<proteinExistence type="predicted"/>
<dbReference type="InterPro" id="IPR036890">
    <property type="entry name" value="HATPase_C_sf"/>
</dbReference>
<dbReference type="PANTHER" id="PTHR24421">
    <property type="entry name" value="NITRATE/NITRITE SENSOR PROTEIN NARX-RELATED"/>
    <property type="match status" value="1"/>
</dbReference>
<dbReference type="SUPFAM" id="SSF55874">
    <property type="entry name" value="ATPase domain of HSP90 chaperone/DNA topoisomerase II/histidine kinase"/>
    <property type="match status" value="1"/>
</dbReference>
<keyword evidence="5" id="KW-0547">Nucleotide-binding</keyword>
<keyword evidence="3" id="KW-0597">Phosphoprotein</keyword>
<protein>
    <recommendedName>
        <fullName evidence="2">histidine kinase</fullName>
        <ecNumber evidence="2">2.7.13.3</ecNumber>
    </recommendedName>
</protein>
<dbReference type="PANTHER" id="PTHR24421:SF10">
    <property type="entry name" value="NITRATE_NITRITE SENSOR PROTEIN NARQ"/>
    <property type="match status" value="1"/>
</dbReference>
<evidence type="ECO:0000256" key="6">
    <source>
        <dbReference type="ARBA" id="ARBA00022777"/>
    </source>
</evidence>
<gene>
    <name evidence="13" type="ORF">GA0070620_1916</name>
</gene>
<evidence type="ECO:0000256" key="2">
    <source>
        <dbReference type="ARBA" id="ARBA00012438"/>
    </source>
</evidence>
<evidence type="ECO:0000259" key="12">
    <source>
        <dbReference type="Pfam" id="PF07730"/>
    </source>
</evidence>
<evidence type="ECO:0000256" key="5">
    <source>
        <dbReference type="ARBA" id="ARBA00022741"/>
    </source>
</evidence>
<dbReference type="PATRIC" id="fig|307121.4.peg.1970"/>
<comment type="catalytic activity">
    <reaction evidence="1">
        <text>ATP + protein L-histidine = ADP + protein N-phospho-L-histidine.</text>
        <dbReference type="EC" id="2.7.13.3"/>
    </reaction>
</comment>
<feature type="compositionally biased region" description="Low complexity" evidence="9">
    <location>
        <begin position="9"/>
        <end position="24"/>
    </location>
</feature>
<dbReference type="GO" id="GO:0016020">
    <property type="term" value="C:membrane"/>
    <property type="evidence" value="ECO:0007669"/>
    <property type="project" value="InterPro"/>
</dbReference>
<evidence type="ECO:0000256" key="8">
    <source>
        <dbReference type="ARBA" id="ARBA00023012"/>
    </source>
</evidence>
<dbReference type="InterPro" id="IPR011712">
    <property type="entry name" value="Sig_transdc_His_kin_sub3_dim/P"/>
</dbReference>
<feature type="transmembrane region" description="Helical" evidence="10">
    <location>
        <begin position="127"/>
        <end position="151"/>
    </location>
</feature>
<feature type="domain" description="Histidine kinase/HSP90-like ATPase" evidence="11">
    <location>
        <begin position="328"/>
        <end position="410"/>
    </location>
</feature>
<keyword evidence="10" id="KW-1133">Transmembrane helix</keyword>
<evidence type="ECO:0000256" key="7">
    <source>
        <dbReference type="ARBA" id="ARBA00022840"/>
    </source>
</evidence>
<evidence type="ECO:0000313" key="13">
    <source>
        <dbReference type="EMBL" id="SBV26427.1"/>
    </source>
</evidence>
<evidence type="ECO:0000259" key="11">
    <source>
        <dbReference type="Pfam" id="PF02518"/>
    </source>
</evidence>
<dbReference type="CDD" id="cd16917">
    <property type="entry name" value="HATPase_UhpB-NarQ-NarX-like"/>
    <property type="match status" value="1"/>
</dbReference>
<feature type="region of interest" description="Disordered" evidence="9">
    <location>
        <begin position="1"/>
        <end position="24"/>
    </location>
</feature>
<keyword evidence="4" id="KW-0808">Transferase</keyword>
<name>A0A1C3N1G6_9ACTN</name>
<feature type="transmembrane region" description="Helical" evidence="10">
    <location>
        <begin position="43"/>
        <end position="69"/>
    </location>
</feature>
<keyword evidence="10" id="KW-0812">Transmembrane</keyword>